<dbReference type="GO" id="GO:0003725">
    <property type="term" value="F:double-stranded RNA binding"/>
    <property type="evidence" value="ECO:0007669"/>
    <property type="project" value="TreeGrafter"/>
</dbReference>
<organism evidence="2 3">
    <name type="scientific">Brachionus calyciflorus</name>
    <dbReference type="NCBI Taxonomy" id="104777"/>
    <lineage>
        <taxon>Eukaryota</taxon>
        <taxon>Metazoa</taxon>
        <taxon>Spiralia</taxon>
        <taxon>Gnathifera</taxon>
        <taxon>Rotifera</taxon>
        <taxon>Eurotatoria</taxon>
        <taxon>Monogononta</taxon>
        <taxon>Pseudotrocha</taxon>
        <taxon>Ploima</taxon>
        <taxon>Brachionidae</taxon>
        <taxon>Brachionus</taxon>
    </lineage>
</organism>
<dbReference type="AlphaFoldDB" id="A0A814GN22"/>
<comment type="caution">
    <text evidence="2">The sequence shown here is derived from an EMBL/GenBank/DDBJ whole genome shotgun (WGS) entry which is preliminary data.</text>
</comment>
<dbReference type="Proteomes" id="UP000663879">
    <property type="component" value="Unassembled WGS sequence"/>
</dbReference>
<name>A0A814GN22_9BILA</name>
<dbReference type="GO" id="GO:0005737">
    <property type="term" value="C:cytoplasm"/>
    <property type="evidence" value="ECO:0007669"/>
    <property type="project" value="TreeGrafter"/>
</dbReference>
<gene>
    <name evidence="2" type="ORF">OXX778_LOCUS16291</name>
</gene>
<dbReference type="GO" id="GO:0006382">
    <property type="term" value="P:adenosine to inosine editing"/>
    <property type="evidence" value="ECO:0007669"/>
    <property type="project" value="TreeGrafter"/>
</dbReference>
<dbReference type="GO" id="GO:0006396">
    <property type="term" value="P:RNA processing"/>
    <property type="evidence" value="ECO:0007669"/>
    <property type="project" value="InterPro"/>
</dbReference>
<dbReference type="GO" id="GO:0003726">
    <property type="term" value="F:double-stranded RNA adenosine deaminase activity"/>
    <property type="evidence" value="ECO:0007669"/>
    <property type="project" value="TreeGrafter"/>
</dbReference>
<dbReference type="OrthoDB" id="10268011at2759"/>
<protein>
    <recommendedName>
        <fullName evidence="1">A to I editase domain-containing protein</fullName>
    </recommendedName>
</protein>
<evidence type="ECO:0000313" key="2">
    <source>
        <dbReference type="EMBL" id="CAF0998726.1"/>
    </source>
</evidence>
<sequence>DDLALSEEHDEEIGIKFKDFADNLNDLINKKYRELVEQLSGDNEFNPNKFLNVYSGIVQSNGIDVSTAKLICITTGTKCIGGEYMSLLGSSLNDCHAEILSVRVLRKYLLIKLKEYISGDYKSDIFEMNDETNPPYRIKKNVNFHLFVSSAPCGDSRIFSINDNVSCESIDSHPNRKVRGLLRAKLESGVGTIPVNSHERLQTWDGVLLGERLKIMCCSDKVCKYNILGVQGALLSHLIKPVYFESVIIGALYNKEHLARALYGRAIESSSNLPDGFKVHKPILSSITNSLQRQTSKPATKSLIWSDILSQLEIINCKLGKKEDGSHSELCKYEMFKLWIEIVQLIKMKNFDLEIIKELTYDKAKSLAKNYQDAKFAFYKCLMDKNLGKWLTAPIEQNFFNL</sequence>
<dbReference type="PROSITE" id="PS50141">
    <property type="entry name" value="A_DEAMIN_EDITASE"/>
    <property type="match status" value="1"/>
</dbReference>
<dbReference type="GO" id="GO:0005730">
    <property type="term" value="C:nucleolus"/>
    <property type="evidence" value="ECO:0007669"/>
    <property type="project" value="TreeGrafter"/>
</dbReference>
<accession>A0A814GN22</accession>
<evidence type="ECO:0000259" key="1">
    <source>
        <dbReference type="PROSITE" id="PS50141"/>
    </source>
</evidence>
<dbReference type="InterPro" id="IPR002466">
    <property type="entry name" value="A_deamin"/>
</dbReference>
<keyword evidence="3" id="KW-1185">Reference proteome</keyword>
<dbReference type="PANTHER" id="PTHR10910:SF62">
    <property type="entry name" value="AT07585P-RELATED"/>
    <property type="match status" value="1"/>
</dbReference>
<dbReference type="PANTHER" id="PTHR10910">
    <property type="entry name" value="EUKARYOTE SPECIFIC DSRNA BINDING PROTEIN"/>
    <property type="match status" value="1"/>
</dbReference>
<evidence type="ECO:0000313" key="3">
    <source>
        <dbReference type="Proteomes" id="UP000663879"/>
    </source>
</evidence>
<dbReference type="GO" id="GO:0008251">
    <property type="term" value="F:tRNA-specific adenosine deaminase activity"/>
    <property type="evidence" value="ECO:0007669"/>
    <property type="project" value="TreeGrafter"/>
</dbReference>
<reference evidence="2" key="1">
    <citation type="submission" date="2021-02" db="EMBL/GenBank/DDBJ databases">
        <authorList>
            <person name="Nowell W R."/>
        </authorList>
    </citation>
    <scope>NUCLEOTIDE SEQUENCE</scope>
    <source>
        <strain evidence="2">Ploen Becks lab</strain>
    </source>
</reference>
<proteinExistence type="predicted"/>
<dbReference type="SMART" id="SM00552">
    <property type="entry name" value="ADEAMc"/>
    <property type="match status" value="1"/>
</dbReference>
<feature type="non-terminal residue" evidence="2">
    <location>
        <position position="402"/>
    </location>
</feature>
<feature type="domain" description="A to I editase" evidence="1">
    <location>
        <begin position="72"/>
        <end position="400"/>
    </location>
</feature>
<dbReference type="Pfam" id="PF02137">
    <property type="entry name" value="A_deamin"/>
    <property type="match status" value="1"/>
</dbReference>
<dbReference type="EMBL" id="CAJNOC010003810">
    <property type="protein sequence ID" value="CAF0998726.1"/>
    <property type="molecule type" value="Genomic_DNA"/>
</dbReference>